<evidence type="ECO:0000256" key="6">
    <source>
        <dbReference type="ARBA" id="ARBA00023098"/>
    </source>
</evidence>
<keyword evidence="3" id="KW-0444">Lipid biosynthesis</keyword>
<feature type="region of interest" description="Disordered" evidence="11">
    <location>
        <begin position="291"/>
        <end position="355"/>
    </location>
</feature>
<dbReference type="InterPro" id="IPR014729">
    <property type="entry name" value="Rossmann-like_a/b/a_fold"/>
</dbReference>
<comment type="pathway">
    <text evidence="1">Lipid metabolism.</text>
</comment>
<dbReference type="FunFam" id="3.40.50.620:FF:000016">
    <property type="entry name" value="Putative choline-phosphate cytidylyltransferase B"/>
    <property type="match status" value="1"/>
</dbReference>
<evidence type="ECO:0000256" key="9">
    <source>
        <dbReference type="ARBA" id="ARBA00025706"/>
    </source>
</evidence>
<evidence type="ECO:0000259" key="12">
    <source>
        <dbReference type="Pfam" id="PF01467"/>
    </source>
</evidence>
<evidence type="ECO:0000256" key="1">
    <source>
        <dbReference type="ARBA" id="ARBA00005189"/>
    </source>
</evidence>
<evidence type="ECO:0000256" key="11">
    <source>
        <dbReference type="SAM" id="MobiDB-lite"/>
    </source>
</evidence>
<evidence type="ECO:0000256" key="7">
    <source>
        <dbReference type="ARBA" id="ARBA00023209"/>
    </source>
</evidence>
<evidence type="ECO:0000313" key="13">
    <source>
        <dbReference type="EMBL" id="KAF0297384.1"/>
    </source>
</evidence>
<dbReference type="Pfam" id="PF01467">
    <property type="entry name" value="CTP_transf_like"/>
    <property type="match status" value="1"/>
</dbReference>
<keyword evidence="5 13" id="KW-0548">Nucleotidyltransferase</keyword>
<comment type="caution">
    <text evidence="13">The sequence shown here is derived from an EMBL/GenBank/DDBJ whole genome shotgun (WGS) entry which is preliminary data.</text>
</comment>
<dbReference type="NCBIfam" id="TIGR00125">
    <property type="entry name" value="cyt_tran_rel"/>
    <property type="match status" value="1"/>
</dbReference>
<dbReference type="UniPathway" id="UPA00753">
    <property type="reaction ID" value="UER00739"/>
</dbReference>
<evidence type="ECO:0000256" key="2">
    <source>
        <dbReference type="ARBA" id="ARBA00010101"/>
    </source>
</evidence>
<evidence type="ECO:0000256" key="10">
    <source>
        <dbReference type="ARBA" id="ARBA00026101"/>
    </source>
</evidence>
<comment type="pathway">
    <text evidence="9">Phospholipid metabolism; phosphatidylcholine biosynthesis; phosphatidylcholine from phosphocholine: step 1/2.</text>
</comment>
<gene>
    <name evidence="13" type="primary">PCYT1B_1</name>
    <name evidence="13" type="ORF">FJT64_005153</name>
</gene>
<dbReference type="InterPro" id="IPR004821">
    <property type="entry name" value="Cyt_trans-like"/>
</dbReference>
<feature type="compositionally biased region" description="Basic residues" evidence="11">
    <location>
        <begin position="1"/>
        <end position="11"/>
    </location>
</feature>
<evidence type="ECO:0000256" key="4">
    <source>
        <dbReference type="ARBA" id="ARBA00022679"/>
    </source>
</evidence>
<dbReference type="AlphaFoldDB" id="A0A6A4W0U0"/>
<feature type="compositionally biased region" description="Low complexity" evidence="11">
    <location>
        <begin position="330"/>
        <end position="341"/>
    </location>
</feature>
<dbReference type="PANTHER" id="PTHR10739">
    <property type="entry name" value="CYTIDYLYLTRANSFERASE"/>
    <property type="match status" value="1"/>
</dbReference>
<evidence type="ECO:0000256" key="5">
    <source>
        <dbReference type="ARBA" id="ARBA00022695"/>
    </source>
</evidence>
<dbReference type="EMBL" id="VIIS01001492">
    <property type="protein sequence ID" value="KAF0297384.1"/>
    <property type="molecule type" value="Genomic_DNA"/>
</dbReference>
<name>A0A6A4W0U0_AMPAM</name>
<keyword evidence="7" id="KW-0594">Phospholipid biosynthesis</keyword>
<dbReference type="GO" id="GO:0004105">
    <property type="term" value="F:choline-phosphate cytidylyltransferase activity"/>
    <property type="evidence" value="ECO:0007669"/>
    <property type="project" value="UniProtKB-EC"/>
</dbReference>
<proteinExistence type="inferred from homology"/>
<dbReference type="GO" id="GO:0031210">
    <property type="term" value="F:phosphatidylcholine binding"/>
    <property type="evidence" value="ECO:0007669"/>
    <property type="project" value="TreeGrafter"/>
</dbReference>
<evidence type="ECO:0000313" key="14">
    <source>
        <dbReference type="Proteomes" id="UP000440578"/>
    </source>
</evidence>
<dbReference type="Gene3D" id="3.40.50.620">
    <property type="entry name" value="HUPs"/>
    <property type="match status" value="1"/>
</dbReference>
<keyword evidence="4 13" id="KW-0808">Transferase</keyword>
<feature type="region of interest" description="Disordered" evidence="11">
    <location>
        <begin position="1"/>
        <end position="35"/>
    </location>
</feature>
<accession>A0A6A4W0U0</accession>
<dbReference type="PANTHER" id="PTHR10739:SF13">
    <property type="entry name" value="CHOLINE-PHOSPHATE CYTIDYLYLTRANSFERASE"/>
    <property type="match status" value="1"/>
</dbReference>
<feature type="domain" description="Cytidyltransferase-like" evidence="12">
    <location>
        <begin position="69"/>
        <end position="196"/>
    </location>
</feature>
<evidence type="ECO:0000256" key="3">
    <source>
        <dbReference type="ARBA" id="ARBA00022516"/>
    </source>
</evidence>
<organism evidence="13 14">
    <name type="scientific">Amphibalanus amphitrite</name>
    <name type="common">Striped barnacle</name>
    <name type="synonym">Balanus amphitrite</name>
    <dbReference type="NCBI Taxonomy" id="1232801"/>
    <lineage>
        <taxon>Eukaryota</taxon>
        <taxon>Metazoa</taxon>
        <taxon>Ecdysozoa</taxon>
        <taxon>Arthropoda</taxon>
        <taxon>Crustacea</taxon>
        <taxon>Multicrustacea</taxon>
        <taxon>Cirripedia</taxon>
        <taxon>Thoracica</taxon>
        <taxon>Thoracicalcarea</taxon>
        <taxon>Balanomorpha</taxon>
        <taxon>Balanoidea</taxon>
        <taxon>Balanidae</taxon>
        <taxon>Amphibalaninae</taxon>
        <taxon>Amphibalanus</taxon>
    </lineage>
</organism>
<evidence type="ECO:0000256" key="8">
    <source>
        <dbReference type="ARBA" id="ARBA00023264"/>
    </source>
</evidence>
<dbReference type="CDD" id="cd02174">
    <property type="entry name" value="CCT"/>
    <property type="match status" value="1"/>
</dbReference>
<dbReference type="OrthoDB" id="17102at2759"/>
<dbReference type="EC" id="2.7.7.15" evidence="10"/>
<protein>
    <recommendedName>
        <fullName evidence="10">choline-phosphate cytidylyltransferase</fullName>
        <ecNumber evidence="10">2.7.7.15</ecNumber>
    </recommendedName>
</protein>
<sequence>MASAAGRRKRSRDSSGPSEPAMRPSSLRSEAPFSDEPDADYARAMCDYTQKITLDMARAGTAPRPVRVYADGIYDVFHMGHARQLKQAKNAFPNVYLLVGVCSDASTHARKGKTVMNDTERYESVRHCRYVDELVRDAPWEVDDAFLAKHKIDFIAHDDYPYTTGSGVDVYARLKERGMFVATQRTDGVSTSDIVSRIVKDYDVYVRRNLQRGYSAKELNVSFINEKKFRIQNKMDELKDRGKKAIADISDKRNEFLQKWEDRSREFIDTFLMMFGRDGRLNKMITDSKTMVRSALSPPSSPTPSSSSEADGLNSPPSKVRRLRSEDDSAPGAAAAAAAGDYSDDEEQDASLGVQ</sequence>
<dbReference type="InterPro" id="IPR041723">
    <property type="entry name" value="CCT"/>
</dbReference>
<dbReference type="Proteomes" id="UP000440578">
    <property type="component" value="Unassembled WGS sequence"/>
</dbReference>
<reference evidence="13 14" key="1">
    <citation type="submission" date="2019-07" db="EMBL/GenBank/DDBJ databases">
        <title>Draft genome assembly of a fouling barnacle, Amphibalanus amphitrite (Darwin, 1854): The first reference genome for Thecostraca.</title>
        <authorList>
            <person name="Kim W."/>
        </authorList>
    </citation>
    <scope>NUCLEOTIDE SEQUENCE [LARGE SCALE GENOMIC DNA]</scope>
    <source>
        <strain evidence="13">SNU_AA5</strain>
        <tissue evidence="13">Soma without cirri and trophi</tissue>
    </source>
</reference>
<comment type="similarity">
    <text evidence="2">Belongs to the cytidylyltransferase family.</text>
</comment>
<dbReference type="EMBL" id="VIIS01001492">
    <property type="protein sequence ID" value="KAF0297385.1"/>
    <property type="molecule type" value="Genomic_DNA"/>
</dbReference>
<dbReference type="InterPro" id="IPR045049">
    <property type="entry name" value="Pcy1-like"/>
</dbReference>
<keyword evidence="6" id="KW-0443">Lipid metabolism</keyword>
<keyword evidence="14" id="KW-1185">Reference proteome</keyword>
<dbReference type="SUPFAM" id="SSF52374">
    <property type="entry name" value="Nucleotidylyl transferase"/>
    <property type="match status" value="1"/>
</dbReference>
<keyword evidence="8" id="KW-1208">Phospholipid metabolism</keyword>